<dbReference type="EMBL" id="JAWDJW010007829">
    <property type="protein sequence ID" value="KAK3061465.1"/>
    <property type="molecule type" value="Genomic_DNA"/>
</dbReference>
<accession>A0ACC3D3V2</accession>
<name>A0ACC3D3V2_9PEZI</name>
<sequence length="322" mass="36207">MTIPPPIRSTRHVRARNDGMAASAPVPGIPLDDAASDYGSDFDPEGEQLVNNLLSGLERRETLALENIVEHEHPTCSAHVPVRPHSQPANPEAYFSGIEEEGEPRPGDENAHDDRAVSTYSTFARQSPLLDTERVKLEEPEGEPEQPDTRSPLERFRTRPKKGLSVTDIVSPAWCELQYWFTLTKHGRKKRTPAMRQGSRVHKVLEEQVHQVVPIQATTKEDGWGLRIWNTIQGLRTLRSAGMTREMEIWGVLYGQVITGIIDELSYTCPDPELEADVGTKTPEGKVRMPANQKSIKEFYQSNQVPPFDASPWISDPHPKRK</sequence>
<dbReference type="Proteomes" id="UP001186974">
    <property type="component" value="Unassembled WGS sequence"/>
</dbReference>
<keyword evidence="2" id="KW-1185">Reference proteome</keyword>
<feature type="non-terminal residue" evidence="1">
    <location>
        <position position="322"/>
    </location>
</feature>
<gene>
    <name evidence="1" type="ORF">LTS18_006152</name>
</gene>
<proteinExistence type="predicted"/>
<protein>
    <submittedName>
        <fullName evidence="1">Uncharacterized protein</fullName>
    </submittedName>
</protein>
<organism evidence="1 2">
    <name type="scientific">Coniosporium uncinatum</name>
    <dbReference type="NCBI Taxonomy" id="93489"/>
    <lineage>
        <taxon>Eukaryota</taxon>
        <taxon>Fungi</taxon>
        <taxon>Dikarya</taxon>
        <taxon>Ascomycota</taxon>
        <taxon>Pezizomycotina</taxon>
        <taxon>Dothideomycetes</taxon>
        <taxon>Dothideomycetes incertae sedis</taxon>
        <taxon>Coniosporium</taxon>
    </lineage>
</organism>
<evidence type="ECO:0000313" key="1">
    <source>
        <dbReference type="EMBL" id="KAK3061465.1"/>
    </source>
</evidence>
<reference evidence="1" key="1">
    <citation type="submission" date="2024-09" db="EMBL/GenBank/DDBJ databases">
        <title>Black Yeasts Isolated from many extreme environments.</title>
        <authorList>
            <person name="Coleine C."/>
            <person name="Stajich J.E."/>
            <person name="Selbmann L."/>
        </authorList>
    </citation>
    <scope>NUCLEOTIDE SEQUENCE</scope>
    <source>
        <strain evidence="1">CCFEE 5737</strain>
    </source>
</reference>
<evidence type="ECO:0000313" key="2">
    <source>
        <dbReference type="Proteomes" id="UP001186974"/>
    </source>
</evidence>
<comment type="caution">
    <text evidence="1">The sequence shown here is derived from an EMBL/GenBank/DDBJ whole genome shotgun (WGS) entry which is preliminary data.</text>
</comment>